<evidence type="ECO:0000259" key="5">
    <source>
        <dbReference type="Pfam" id="PF09363"/>
    </source>
</evidence>
<dbReference type="Pfam" id="PF03894">
    <property type="entry name" value="XFP"/>
    <property type="match status" value="1"/>
</dbReference>
<dbReference type="AlphaFoldDB" id="A0A2H3JJX2"/>
<feature type="domain" description="Xylulose 5-phosphate/Fructose 6-phosphate phosphoketolase C-terminal" evidence="5">
    <location>
        <begin position="600"/>
        <end position="803"/>
    </location>
</feature>
<dbReference type="InterPro" id="IPR019789">
    <property type="entry name" value="Xul5P/Fru6P_PKetolase_ThDP_BS"/>
</dbReference>
<dbReference type="PROSITE" id="PS60002">
    <property type="entry name" value="PHOSPHOKETOLASE_1"/>
    <property type="match status" value="1"/>
</dbReference>
<keyword evidence="8" id="KW-1185">Reference proteome</keyword>
<dbReference type="InterPro" id="IPR018970">
    <property type="entry name" value="Xul5P/Fru6P_PKetolase_N"/>
</dbReference>
<dbReference type="Pfam" id="PF09363">
    <property type="entry name" value="XFP_C"/>
    <property type="match status" value="1"/>
</dbReference>
<dbReference type="Proteomes" id="UP000218811">
    <property type="component" value="Unassembled WGS sequence"/>
</dbReference>
<proteinExistence type="inferred from homology"/>
<name>A0A2H3JJX2_WOLCO</name>
<dbReference type="PIRSF" id="PIRSF017245">
    <property type="entry name" value="Phosphoketolase"/>
    <property type="match status" value="1"/>
</dbReference>
<dbReference type="GO" id="GO:0016832">
    <property type="term" value="F:aldehyde-lyase activity"/>
    <property type="evidence" value="ECO:0007669"/>
    <property type="project" value="InterPro"/>
</dbReference>
<accession>A0A2H3JJX2</accession>
<dbReference type="PROSITE" id="PS60003">
    <property type="entry name" value="PHOSPHOKETOLASE_2"/>
    <property type="match status" value="1"/>
</dbReference>
<keyword evidence="3" id="KW-0786">Thiamine pyrophosphate</keyword>
<evidence type="ECO:0000256" key="1">
    <source>
        <dbReference type="ARBA" id="ARBA00001964"/>
    </source>
</evidence>
<feature type="domain" description="Xylulose 5-phosphate/Fructose 6-phosphate phosphoketolase N-terminal" evidence="6">
    <location>
        <begin position="35"/>
        <end position="395"/>
    </location>
</feature>
<evidence type="ECO:0000259" key="6">
    <source>
        <dbReference type="Pfam" id="PF09364"/>
    </source>
</evidence>
<dbReference type="OMA" id="GCMDDRE"/>
<protein>
    <submittedName>
        <fullName evidence="7">D-xylulose 5-phosphate/D-fructose 6-phosphate phosphoketolase</fullName>
    </submittedName>
</protein>
<dbReference type="InterPro" id="IPR029061">
    <property type="entry name" value="THDP-binding"/>
</dbReference>
<evidence type="ECO:0000256" key="4">
    <source>
        <dbReference type="ARBA" id="ARBA00023239"/>
    </source>
</evidence>
<dbReference type="GO" id="GO:0005975">
    <property type="term" value="P:carbohydrate metabolic process"/>
    <property type="evidence" value="ECO:0007669"/>
    <property type="project" value="InterPro"/>
</dbReference>
<organism evidence="7 8">
    <name type="scientific">Wolfiporia cocos (strain MD-104)</name>
    <name type="common">Brown rot fungus</name>
    <dbReference type="NCBI Taxonomy" id="742152"/>
    <lineage>
        <taxon>Eukaryota</taxon>
        <taxon>Fungi</taxon>
        <taxon>Dikarya</taxon>
        <taxon>Basidiomycota</taxon>
        <taxon>Agaricomycotina</taxon>
        <taxon>Agaricomycetes</taxon>
        <taxon>Polyporales</taxon>
        <taxon>Phaeolaceae</taxon>
        <taxon>Wolfiporia</taxon>
    </lineage>
</organism>
<dbReference type="InterPro" id="IPR019790">
    <property type="entry name" value="Xul5P/Fru6P_PKetolase_CS"/>
</dbReference>
<evidence type="ECO:0000256" key="2">
    <source>
        <dbReference type="ARBA" id="ARBA00005623"/>
    </source>
</evidence>
<dbReference type="InterPro" id="IPR018969">
    <property type="entry name" value="Xul5P/Fru6P_PKetolase_C"/>
</dbReference>
<comment type="cofactor">
    <cofactor evidence="1">
        <name>thiamine diphosphate</name>
        <dbReference type="ChEBI" id="CHEBI:58937"/>
    </cofactor>
</comment>
<keyword evidence="4" id="KW-0456">Lyase</keyword>
<dbReference type="SUPFAM" id="SSF52518">
    <property type="entry name" value="Thiamin diphosphate-binding fold (THDP-binding)"/>
    <property type="match status" value="2"/>
</dbReference>
<evidence type="ECO:0000313" key="8">
    <source>
        <dbReference type="Proteomes" id="UP000218811"/>
    </source>
</evidence>
<comment type="similarity">
    <text evidence="2">Belongs to the XFP family.</text>
</comment>
<evidence type="ECO:0000313" key="7">
    <source>
        <dbReference type="EMBL" id="PCH42151.1"/>
    </source>
</evidence>
<dbReference type="InterPro" id="IPR009014">
    <property type="entry name" value="Transketo_C/PFOR_II"/>
</dbReference>
<evidence type="ECO:0000256" key="3">
    <source>
        <dbReference type="ARBA" id="ARBA00023052"/>
    </source>
</evidence>
<gene>
    <name evidence="7" type="ORF">WOLCODRAFT_101629</name>
</gene>
<dbReference type="PANTHER" id="PTHR31273:SF1">
    <property type="entry name" value="PHOSPHOKETOLASE-RELATED"/>
    <property type="match status" value="1"/>
</dbReference>
<dbReference type="EMBL" id="KB468124">
    <property type="protein sequence ID" value="PCH42151.1"/>
    <property type="molecule type" value="Genomic_DNA"/>
</dbReference>
<sequence>MPGQNIFEPNPPPEPSHLPESLLECQVKLDINGALTPDELDAISQFRRAADYIAVAMMFLKDDVLLERKVRSEDIKPRLLGHWGTCPGLVLVYAHINRIVRKTNIDTLYVVGPGHGAPGILSCLWLENSLATFRPHNTRDKAGLKNLISGFSAPGGFPSHINAETPGSIHEGGELGYALAVAFGAVMDKPDLVCVCVVGDGEAETGPTATAWHGYKYIDPAESGAVLPIVHVNGFKISERTIYGTMDDKEMVALFAGYGYQVRFVGNLEHIDDDMAASMEWALGEIHKIQHAARSGNPIVKPRWPVLILRTPKGWGGPKSLRGEFIEGSFHAHQVPLPGAKSDPEQLSLLEDWLESYRPKELFDEDGVPNENILSIIPESNEKKLGQRKEAYAAYSPLNVPDWLPQGVEKGSEQSCMKVVGEFLYQVVEQNPHSFRIFSPDELVSNKLDAVLRHSGRNMQWDVASRASGGRVIEILSEHTCQGMMQGYTLTGRTALFPSYEAFLGIVHTMMVQYSKFVKMAHETQWRQPVGSLNYLETSTWARQEHNGFSHQNPSFIGAVLNLKPHLARVYLPPDANCFLSTMAHCLRAKNYVNLMVGSKQPTPVWLSPEEANKHCIAGASVWKFASVDEGVDPDVVLVGIGVEVTFEVIAAAAILRKRLPSLRVRVVNVTDLMILEPYGAHPHALSETDFATLFTKDCPIHFNYHGYLGELKSLLFGRPNMSRITIEGYREEGTTTSPFSMMLLNHTSRYHVAAAAVRGAALTNQRVEVDAHAVISELMHEAEKAKQYVYQHGTDPEGTFDVPSFA</sequence>
<dbReference type="SUPFAM" id="SSF52922">
    <property type="entry name" value="TK C-terminal domain-like"/>
    <property type="match status" value="1"/>
</dbReference>
<dbReference type="Gene3D" id="3.40.50.970">
    <property type="match status" value="2"/>
</dbReference>
<dbReference type="PANTHER" id="PTHR31273">
    <property type="entry name" value="PHOSPHOKETOLASE-RELATED"/>
    <property type="match status" value="1"/>
</dbReference>
<dbReference type="Pfam" id="PF09364">
    <property type="entry name" value="XFP_N"/>
    <property type="match status" value="1"/>
</dbReference>
<dbReference type="Gene3D" id="3.40.50.920">
    <property type="match status" value="1"/>
</dbReference>
<dbReference type="OrthoDB" id="2532903at2759"/>
<dbReference type="STRING" id="742152.A0A2H3JJX2"/>
<dbReference type="InterPro" id="IPR005593">
    <property type="entry name" value="Xul5P/Fru6P_PKetolase"/>
</dbReference>
<reference evidence="7 8" key="1">
    <citation type="journal article" date="2012" name="Science">
        <title>The Paleozoic origin of enzymatic lignin decomposition reconstructed from 31 fungal genomes.</title>
        <authorList>
            <person name="Floudas D."/>
            <person name="Binder M."/>
            <person name="Riley R."/>
            <person name="Barry K."/>
            <person name="Blanchette R.A."/>
            <person name="Henrissat B."/>
            <person name="Martinez A.T."/>
            <person name="Otillar R."/>
            <person name="Spatafora J.W."/>
            <person name="Yadav J.S."/>
            <person name="Aerts A."/>
            <person name="Benoit I."/>
            <person name="Boyd A."/>
            <person name="Carlson A."/>
            <person name="Copeland A."/>
            <person name="Coutinho P.M."/>
            <person name="de Vries R.P."/>
            <person name="Ferreira P."/>
            <person name="Findley K."/>
            <person name="Foster B."/>
            <person name="Gaskell J."/>
            <person name="Glotzer D."/>
            <person name="Gorecki P."/>
            <person name="Heitman J."/>
            <person name="Hesse C."/>
            <person name="Hori C."/>
            <person name="Igarashi K."/>
            <person name="Jurgens J.A."/>
            <person name="Kallen N."/>
            <person name="Kersten P."/>
            <person name="Kohler A."/>
            <person name="Kuees U."/>
            <person name="Kumar T.K.A."/>
            <person name="Kuo A."/>
            <person name="LaButti K."/>
            <person name="Larrondo L.F."/>
            <person name="Lindquist E."/>
            <person name="Ling A."/>
            <person name="Lombard V."/>
            <person name="Lucas S."/>
            <person name="Lundell T."/>
            <person name="Martin R."/>
            <person name="McLaughlin D.J."/>
            <person name="Morgenstern I."/>
            <person name="Morin E."/>
            <person name="Murat C."/>
            <person name="Nagy L.G."/>
            <person name="Nolan M."/>
            <person name="Ohm R.A."/>
            <person name="Patyshakuliyeva A."/>
            <person name="Rokas A."/>
            <person name="Ruiz-Duenas F.J."/>
            <person name="Sabat G."/>
            <person name="Salamov A."/>
            <person name="Samejima M."/>
            <person name="Schmutz J."/>
            <person name="Slot J.C."/>
            <person name="St John F."/>
            <person name="Stenlid J."/>
            <person name="Sun H."/>
            <person name="Sun S."/>
            <person name="Syed K."/>
            <person name="Tsang A."/>
            <person name="Wiebenga A."/>
            <person name="Young D."/>
            <person name="Pisabarro A."/>
            <person name="Eastwood D.C."/>
            <person name="Martin F."/>
            <person name="Cullen D."/>
            <person name="Grigoriev I.V."/>
            <person name="Hibbett D.S."/>
        </authorList>
    </citation>
    <scope>NUCLEOTIDE SEQUENCE [LARGE SCALE GENOMIC DNA]</scope>
    <source>
        <strain evidence="7 8">MD-104</strain>
    </source>
</reference>